<evidence type="ECO:0000256" key="1">
    <source>
        <dbReference type="SAM" id="MobiDB-lite"/>
    </source>
</evidence>
<dbReference type="EMBL" id="QGNW01002607">
    <property type="protein sequence ID" value="RVW15014.1"/>
    <property type="molecule type" value="Genomic_DNA"/>
</dbReference>
<gene>
    <name evidence="2" type="ORF">CK203_090454</name>
</gene>
<evidence type="ECO:0000313" key="2">
    <source>
        <dbReference type="EMBL" id="RVW15014.1"/>
    </source>
</evidence>
<proteinExistence type="predicted"/>
<dbReference type="Proteomes" id="UP000288805">
    <property type="component" value="Unassembled WGS sequence"/>
</dbReference>
<organism evidence="2 3">
    <name type="scientific">Vitis vinifera</name>
    <name type="common">Grape</name>
    <dbReference type="NCBI Taxonomy" id="29760"/>
    <lineage>
        <taxon>Eukaryota</taxon>
        <taxon>Viridiplantae</taxon>
        <taxon>Streptophyta</taxon>
        <taxon>Embryophyta</taxon>
        <taxon>Tracheophyta</taxon>
        <taxon>Spermatophyta</taxon>
        <taxon>Magnoliopsida</taxon>
        <taxon>eudicotyledons</taxon>
        <taxon>Gunneridae</taxon>
        <taxon>Pentapetalae</taxon>
        <taxon>rosids</taxon>
        <taxon>Vitales</taxon>
        <taxon>Vitaceae</taxon>
        <taxon>Viteae</taxon>
        <taxon>Vitis</taxon>
    </lineage>
</organism>
<reference evidence="2 3" key="1">
    <citation type="journal article" date="2018" name="PLoS Genet.">
        <title>Population sequencing reveals clonal diversity and ancestral inbreeding in the grapevine cultivar Chardonnay.</title>
        <authorList>
            <person name="Roach M.J."/>
            <person name="Johnson D.L."/>
            <person name="Bohlmann J."/>
            <person name="van Vuuren H.J."/>
            <person name="Jones S.J."/>
            <person name="Pretorius I.S."/>
            <person name="Schmidt S.A."/>
            <person name="Borneman A.R."/>
        </authorList>
    </citation>
    <scope>NUCLEOTIDE SEQUENCE [LARGE SCALE GENOMIC DNA]</scope>
    <source>
        <strain evidence="3">cv. Chardonnay</strain>
        <tissue evidence="2">Leaf</tissue>
    </source>
</reference>
<feature type="compositionally biased region" description="Basic and acidic residues" evidence="1">
    <location>
        <begin position="99"/>
        <end position="112"/>
    </location>
</feature>
<protein>
    <submittedName>
        <fullName evidence="2">Uncharacterized protein</fullName>
    </submittedName>
</protein>
<feature type="region of interest" description="Disordered" evidence="1">
    <location>
        <begin position="99"/>
        <end position="205"/>
    </location>
</feature>
<dbReference type="AlphaFoldDB" id="A0A438BVK5"/>
<comment type="caution">
    <text evidence="2">The sequence shown here is derived from an EMBL/GenBank/DDBJ whole genome shotgun (WGS) entry which is preliminary data.</text>
</comment>
<feature type="compositionally biased region" description="Basic and acidic residues" evidence="1">
    <location>
        <begin position="125"/>
        <end position="138"/>
    </location>
</feature>
<feature type="compositionally biased region" description="Gly residues" evidence="1">
    <location>
        <begin position="157"/>
        <end position="182"/>
    </location>
</feature>
<evidence type="ECO:0000313" key="3">
    <source>
        <dbReference type="Proteomes" id="UP000288805"/>
    </source>
</evidence>
<accession>A0A438BVK5</accession>
<name>A0A438BVK5_VITVI</name>
<sequence length="205" mass="22457">MTRYFLNPMFQYSKHFSNHPEIKVGLKKVIKILEPDLDRQAKAINGVKLFVDGQGEFGSALTEKAINQSLPDEWIREGEEPILSSDNLDWLNKDLPTNEEGREIVHEDDGATNRRVSRCTSNATQERDVDSCHKDKAPRTISSSSNSDDGDNEGNRRGGGTSGGNRGVGGTSEGIGENGSTGDGYVSQVDPDMSWAQGGENYYDT</sequence>